<dbReference type="SMART" id="SM00863">
    <property type="entry name" value="tRNA_SAD"/>
    <property type="match status" value="1"/>
</dbReference>
<comment type="subcellular location">
    <subcellularLocation>
        <location evidence="1">Cytoplasm</location>
    </subcellularLocation>
</comment>
<dbReference type="GO" id="GO:0003676">
    <property type="term" value="F:nucleic acid binding"/>
    <property type="evidence" value="ECO:0007669"/>
    <property type="project" value="InterPro"/>
</dbReference>
<protein>
    <recommendedName>
        <fullName evidence="5">Alanyl-transfer RNA synthetases family profile domain-containing protein</fullName>
    </recommendedName>
</protein>
<evidence type="ECO:0000256" key="1">
    <source>
        <dbReference type="ARBA" id="ARBA00004496"/>
    </source>
</evidence>
<dbReference type="GO" id="GO:0005737">
    <property type="term" value="C:cytoplasm"/>
    <property type="evidence" value="ECO:0007669"/>
    <property type="project" value="UniProtKB-SubCell"/>
</dbReference>
<reference evidence="6 7" key="1">
    <citation type="journal article" date="2021" name="DNA Res.">
        <title>Genome analysis of Candida subhashii reveals its hybrid nature and dual mitochondrial genome conformations.</title>
        <authorList>
            <person name="Mixao V."/>
            <person name="Hegedusova E."/>
            <person name="Saus E."/>
            <person name="Pryszcz L.P."/>
            <person name="Cillingova A."/>
            <person name="Nosek J."/>
            <person name="Gabaldon T."/>
        </authorList>
    </citation>
    <scope>NUCLEOTIDE SEQUENCE [LARGE SCALE GENOMIC DNA]</scope>
    <source>
        <strain evidence="6 7">CBS 10753</strain>
    </source>
</reference>
<dbReference type="RefSeq" id="XP_049260953.1">
    <property type="nucleotide sequence ID" value="XM_049409946.1"/>
</dbReference>
<keyword evidence="3" id="KW-0862">Zinc</keyword>
<keyword evidence="2" id="KW-0479">Metal-binding</keyword>
<dbReference type="GO" id="GO:0005524">
    <property type="term" value="F:ATP binding"/>
    <property type="evidence" value="ECO:0007669"/>
    <property type="project" value="InterPro"/>
</dbReference>
<dbReference type="OrthoDB" id="288942at2759"/>
<evidence type="ECO:0000313" key="6">
    <source>
        <dbReference type="EMBL" id="KAG7660720.1"/>
    </source>
</evidence>
<keyword evidence="7" id="KW-1185">Reference proteome</keyword>
<feature type="region of interest" description="Disordered" evidence="4">
    <location>
        <begin position="34"/>
        <end position="57"/>
    </location>
</feature>
<evidence type="ECO:0000259" key="5">
    <source>
        <dbReference type="PROSITE" id="PS50860"/>
    </source>
</evidence>
<dbReference type="Proteomes" id="UP000694255">
    <property type="component" value="Unassembled WGS sequence"/>
</dbReference>
<organism evidence="6 7">
    <name type="scientific">[Candida] subhashii</name>
    <dbReference type="NCBI Taxonomy" id="561895"/>
    <lineage>
        <taxon>Eukaryota</taxon>
        <taxon>Fungi</taxon>
        <taxon>Dikarya</taxon>
        <taxon>Ascomycota</taxon>
        <taxon>Saccharomycotina</taxon>
        <taxon>Pichiomycetes</taxon>
        <taxon>Debaryomycetaceae</taxon>
        <taxon>Spathaspora</taxon>
    </lineage>
</organism>
<proteinExistence type="predicted"/>
<dbReference type="PANTHER" id="PTHR43462:SF1">
    <property type="entry name" value="ALANYL-TRNA EDITING PROTEIN AARSD1"/>
    <property type="match status" value="1"/>
</dbReference>
<evidence type="ECO:0000256" key="2">
    <source>
        <dbReference type="ARBA" id="ARBA00022723"/>
    </source>
</evidence>
<name>A0A8J5QFM8_9ASCO</name>
<evidence type="ECO:0000313" key="7">
    <source>
        <dbReference type="Proteomes" id="UP000694255"/>
    </source>
</evidence>
<evidence type="ECO:0000256" key="3">
    <source>
        <dbReference type="ARBA" id="ARBA00022833"/>
    </source>
</evidence>
<accession>A0A8J5QFM8</accession>
<dbReference type="PROSITE" id="PS50860">
    <property type="entry name" value="AA_TRNA_LIGASE_II_ALA"/>
    <property type="match status" value="1"/>
</dbReference>
<dbReference type="GO" id="GO:0046872">
    <property type="term" value="F:metal ion binding"/>
    <property type="evidence" value="ECO:0007669"/>
    <property type="project" value="UniProtKB-KW"/>
</dbReference>
<sequence length="449" mass="49952">MTATATTSAIVGALACQKNSFLKTLTTTVVSSFEFVPPPTSRDKQNKNNKKSPSPETKVLQYGVELEDTILFPEGGGQPFDKGTITLPDNREIQVKSVLRDKIKAIHITEELIEPGTTVTLTLDWKRRMDIMQQHTGQHLLSAVFDTYKLETLSWSMGDVINYIELPEKVSEEIIAEVNEKVNNLIFEGHNIHVVTPDQHGHEVDVSHLPDDYDISRGIIRIVKIGDLDANPCCGTHLSSTSQIQAIALLHQQSIRGGHSRLYFTCGARVYEYLRKQHDILKNVSGNVLSCQIEEVFDKVNQLNLNYRKANSAVSGLLKEIANMEASKLFDRFKNTDKLIDYIHRSDNNPEYLTLVQKEITTLINGDKSSGVDLSTKHTLVLLNGDYPSGTGGMVKILGPKAEELQPELKQRLENLKGGGKGASFQGKITKYGKGELESVLMYLDSICE</sequence>
<dbReference type="EMBL" id="JAGSYN010000275">
    <property type="protein sequence ID" value="KAG7660720.1"/>
    <property type="molecule type" value="Genomic_DNA"/>
</dbReference>
<comment type="caution">
    <text evidence="6">The sequence shown here is derived from an EMBL/GenBank/DDBJ whole genome shotgun (WGS) entry which is preliminary data.</text>
</comment>
<dbReference type="InterPro" id="IPR051335">
    <property type="entry name" value="Alanyl-tRNA_Editing_Enzymes"/>
</dbReference>
<dbReference type="GO" id="GO:0006419">
    <property type="term" value="P:alanyl-tRNA aminoacylation"/>
    <property type="evidence" value="ECO:0007669"/>
    <property type="project" value="InterPro"/>
</dbReference>
<dbReference type="AlphaFoldDB" id="A0A8J5QFM8"/>
<evidence type="ECO:0000256" key="4">
    <source>
        <dbReference type="SAM" id="MobiDB-lite"/>
    </source>
</evidence>
<feature type="domain" description="Alanyl-transfer RNA synthetases family profile" evidence="5">
    <location>
        <begin position="1"/>
        <end position="276"/>
    </location>
</feature>
<gene>
    <name evidence="6" type="ORF">J8A68_005837</name>
</gene>
<dbReference type="PANTHER" id="PTHR43462">
    <property type="entry name" value="ALANYL-TRNA EDITING PROTEIN"/>
    <property type="match status" value="1"/>
</dbReference>
<dbReference type="GeneID" id="73472637"/>
<dbReference type="Pfam" id="PF07973">
    <property type="entry name" value="tRNA_SAD"/>
    <property type="match status" value="1"/>
</dbReference>
<dbReference type="InterPro" id="IPR018165">
    <property type="entry name" value="Ala-tRNA-synth_IIc_core"/>
</dbReference>
<dbReference type="GO" id="GO:0004813">
    <property type="term" value="F:alanine-tRNA ligase activity"/>
    <property type="evidence" value="ECO:0007669"/>
    <property type="project" value="InterPro"/>
</dbReference>
<dbReference type="FunFam" id="3.30.980.10:FF:000012">
    <property type="entry name" value="Threonyl/alanyl tRNA synthetase"/>
    <property type="match status" value="1"/>
</dbReference>
<dbReference type="GO" id="GO:0002196">
    <property type="term" value="F:Ser-tRNA(Ala) deacylase activity"/>
    <property type="evidence" value="ECO:0007669"/>
    <property type="project" value="TreeGrafter"/>
</dbReference>
<dbReference type="InterPro" id="IPR012947">
    <property type="entry name" value="tRNA_SAD"/>
</dbReference>